<keyword evidence="1" id="KW-0677">Repeat</keyword>
<dbReference type="GO" id="GO:0051879">
    <property type="term" value="F:Hsp90 protein binding"/>
    <property type="evidence" value="ECO:0007669"/>
    <property type="project" value="TreeGrafter"/>
</dbReference>
<keyword evidence="2" id="KW-0802">TPR repeat</keyword>
<dbReference type="SUPFAM" id="SSF52047">
    <property type="entry name" value="RNI-like"/>
    <property type="match status" value="1"/>
</dbReference>
<dbReference type="OrthoDB" id="629492at2759"/>
<organism evidence="3 4">
    <name type="scientific">Scytalidium lignicola</name>
    <name type="common">Hyphomycete</name>
    <dbReference type="NCBI Taxonomy" id="5539"/>
    <lineage>
        <taxon>Eukaryota</taxon>
        <taxon>Fungi</taxon>
        <taxon>Dikarya</taxon>
        <taxon>Ascomycota</taxon>
        <taxon>Pezizomycotina</taxon>
        <taxon>Leotiomycetes</taxon>
        <taxon>Leotiomycetes incertae sedis</taxon>
        <taxon>Scytalidium</taxon>
    </lineage>
</organism>
<reference evidence="3 4" key="1">
    <citation type="submission" date="2018-05" db="EMBL/GenBank/DDBJ databases">
        <title>Draft genome sequence of Scytalidium lignicola DSM 105466, a ubiquitous saprotrophic fungus.</title>
        <authorList>
            <person name="Buettner E."/>
            <person name="Gebauer A.M."/>
            <person name="Hofrichter M."/>
            <person name="Liers C."/>
            <person name="Kellner H."/>
        </authorList>
    </citation>
    <scope>NUCLEOTIDE SEQUENCE [LARGE SCALE GENOMIC DNA]</scope>
    <source>
        <strain evidence="3 4">DSM 105466</strain>
    </source>
</reference>
<dbReference type="InterPro" id="IPR036047">
    <property type="entry name" value="F-box-like_dom_sf"/>
</dbReference>
<dbReference type="STRING" id="5539.A0A3E2HAA2"/>
<feature type="non-terminal residue" evidence="3">
    <location>
        <position position="1"/>
    </location>
</feature>
<dbReference type="EMBL" id="NCSJ02000109">
    <property type="protein sequence ID" value="RFU30072.1"/>
    <property type="molecule type" value="Genomic_DNA"/>
</dbReference>
<accession>A0A3E2HAA2</accession>
<feature type="non-terminal residue" evidence="3">
    <location>
        <position position="557"/>
    </location>
</feature>
<dbReference type="OMA" id="CERVICL"/>
<name>A0A3E2HAA2_SCYLI</name>
<dbReference type="Gene3D" id="3.80.10.10">
    <property type="entry name" value="Ribonuclease Inhibitor"/>
    <property type="match status" value="1"/>
</dbReference>
<dbReference type="AlphaFoldDB" id="A0A3E2HAA2"/>
<dbReference type="Proteomes" id="UP000258309">
    <property type="component" value="Unassembled WGS sequence"/>
</dbReference>
<comment type="caution">
    <text evidence="3">The sequence shown here is derived from an EMBL/GenBank/DDBJ whole genome shotgun (WGS) entry which is preliminary data.</text>
</comment>
<evidence type="ECO:0000256" key="2">
    <source>
        <dbReference type="ARBA" id="ARBA00022803"/>
    </source>
</evidence>
<gene>
    <name evidence="3" type="ORF">B7463_g6247</name>
</gene>
<evidence type="ECO:0000313" key="4">
    <source>
        <dbReference type="Proteomes" id="UP000258309"/>
    </source>
</evidence>
<proteinExistence type="predicted"/>
<evidence type="ECO:0000313" key="3">
    <source>
        <dbReference type="EMBL" id="RFU30072.1"/>
    </source>
</evidence>
<keyword evidence="4" id="KW-1185">Reference proteome</keyword>
<dbReference type="Gene3D" id="1.20.1280.50">
    <property type="match status" value="1"/>
</dbReference>
<dbReference type="InterPro" id="IPR011990">
    <property type="entry name" value="TPR-like_helical_dom_sf"/>
</dbReference>
<dbReference type="Gene3D" id="1.25.40.10">
    <property type="entry name" value="Tetratricopeptide repeat domain"/>
    <property type="match status" value="1"/>
</dbReference>
<dbReference type="PANTHER" id="PTHR22904:SF523">
    <property type="entry name" value="STRESS-INDUCED-PHOSPHOPROTEIN 1"/>
    <property type="match status" value="1"/>
</dbReference>
<dbReference type="SUPFAM" id="SSF48452">
    <property type="entry name" value="TPR-like"/>
    <property type="match status" value="1"/>
</dbReference>
<dbReference type="SUPFAM" id="SSF81383">
    <property type="entry name" value="F-box domain"/>
    <property type="match status" value="1"/>
</dbReference>
<dbReference type="InterPro" id="IPR032675">
    <property type="entry name" value="LRR_dom_sf"/>
</dbReference>
<sequence>MKKYTAVEEEAGMSLVERGHRRYLLKDYRGALEAFTEAVTTSTGFFLNNTLDLRAATYEKLGELKPALKDAKQMIELCPELSNGYLRCAKILQLRGEKDLALKIYERGLKKVKIGTDKNRTILQSMYNKLLQSEKPQKNFDPLVMLPVELAEMIAQNLDLKSRIMCLSVSKPWKTFLESRPKLWLFFDATIAQRPIRESMSKGDIRERELKFIMRTCQQIAHLEIRPNGIIGRSLITAMPFAKNLSILSIRCPISPTAMLRVLELCHQTLVDVEISIVGTTVDDTTPNALQPWPMLAKLRRLFVVGKDKQFDAASLIDSIPNIESLTLRGMDLVYKNGVIDFTTLTKLSQLDLEHTCQVMPLIPSTVRRLNLAGNYRLGTLPWYIGGVSHIDIPELPLLEVFDCQQTSLGDINIAALITSSVQHGNLRSLSIGEQSRNRDEREPSSKLPRSEALQTLSLCFAPYQDEDQIIEIVDLYPNLQKLDVAGCPITGYAVKRFVEMGIKWLDLRWCKHIRSEDVEFARSKGIYVLYSMDYVFVHRSLHYPTLLRDSCFKLAL</sequence>
<dbReference type="PANTHER" id="PTHR22904">
    <property type="entry name" value="TPR REPEAT CONTAINING PROTEIN"/>
    <property type="match status" value="1"/>
</dbReference>
<evidence type="ECO:0000256" key="1">
    <source>
        <dbReference type="ARBA" id="ARBA00022737"/>
    </source>
</evidence>
<protein>
    <submittedName>
        <fullName evidence="3">Uncharacterized protein</fullName>
    </submittedName>
</protein>